<keyword evidence="12 16" id="KW-0472">Membrane</keyword>
<keyword evidence="9 16" id="KW-0408">Iron</keyword>
<comment type="subcellular location">
    <subcellularLocation>
        <location evidence="1 16">Cell inner membrane</location>
        <topology evidence="1 16">Multi-pass membrane protein</topology>
    </subcellularLocation>
</comment>
<feature type="binding site" evidence="14">
    <location>
        <begin position="11"/>
        <end position="18"/>
    </location>
    <ligand>
        <name>GTP</name>
        <dbReference type="ChEBI" id="CHEBI:37565"/>
        <label>1</label>
    </ligand>
</feature>
<keyword evidence="6 16" id="KW-0812">Transmembrane</keyword>
<evidence type="ECO:0000256" key="16">
    <source>
        <dbReference type="RuleBase" id="RU362098"/>
    </source>
</evidence>
<comment type="caution">
    <text evidence="18">The sequence shown here is derived from an EMBL/GenBank/DDBJ whole genome shotgun (WGS) entry which is preliminary data.</text>
</comment>
<dbReference type="EMBL" id="ATHJ01000090">
    <property type="protein sequence ID" value="EPR39265.1"/>
    <property type="molecule type" value="Genomic_DNA"/>
</dbReference>
<dbReference type="InterPro" id="IPR027417">
    <property type="entry name" value="P-loop_NTPase"/>
</dbReference>
<evidence type="ECO:0000256" key="7">
    <source>
        <dbReference type="ARBA" id="ARBA00022741"/>
    </source>
</evidence>
<dbReference type="CDD" id="cd01879">
    <property type="entry name" value="FeoB"/>
    <property type="match status" value="1"/>
</dbReference>
<dbReference type="OrthoDB" id="9809127at2"/>
<dbReference type="InterPro" id="IPR011640">
    <property type="entry name" value="Fe2_transport_prot_B_C"/>
</dbReference>
<protein>
    <recommendedName>
        <fullName evidence="13 16">Ferrous iron transport protein B</fullName>
    </recommendedName>
</protein>
<dbReference type="PANTHER" id="PTHR43185">
    <property type="entry name" value="FERROUS IRON TRANSPORT PROTEIN B"/>
    <property type="match status" value="1"/>
</dbReference>
<gene>
    <name evidence="18" type="ORF">dsmv_2607</name>
</gene>
<feature type="binding site" evidence="15">
    <location>
        <position position="22"/>
    </location>
    <ligand>
        <name>Mg(2+)</name>
        <dbReference type="ChEBI" id="CHEBI:18420"/>
        <label>1</label>
    </ligand>
</feature>
<evidence type="ECO:0000256" key="8">
    <source>
        <dbReference type="ARBA" id="ARBA00022989"/>
    </source>
</evidence>
<dbReference type="InterPro" id="IPR005225">
    <property type="entry name" value="Small_GTP-bd"/>
</dbReference>
<evidence type="ECO:0000256" key="11">
    <source>
        <dbReference type="ARBA" id="ARBA00023134"/>
    </source>
</evidence>
<evidence type="ECO:0000256" key="5">
    <source>
        <dbReference type="ARBA" id="ARBA00022519"/>
    </source>
</evidence>
<evidence type="ECO:0000259" key="17">
    <source>
        <dbReference type="PROSITE" id="PS51711"/>
    </source>
</evidence>
<dbReference type="eggNOG" id="COG0370">
    <property type="taxonomic scope" value="Bacteria"/>
</dbReference>
<comment type="function">
    <text evidence="16">Probable transporter of a GTP-driven Fe(2+) uptake system.</text>
</comment>
<comment type="similarity">
    <text evidence="16">Belongs to the TRAFAC class TrmE-Era-EngA-EngB-Septin-like GTPase superfamily. FeoB GTPase (TC 9.A.8) family.</text>
</comment>
<keyword evidence="11 14" id="KW-0342">GTP-binding</keyword>
<dbReference type="InterPro" id="IPR006073">
    <property type="entry name" value="GTP-bd"/>
</dbReference>
<dbReference type="GO" id="GO:0015093">
    <property type="term" value="F:ferrous iron transmembrane transporter activity"/>
    <property type="evidence" value="ECO:0007669"/>
    <property type="project" value="UniProtKB-UniRule"/>
</dbReference>
<evidence type="ECO:0000256" key="6">
    <source>
        <dbReference type="ARBA" id="ARBA00022692"/>
    </source>
</evidence>
<accession>S7TRI3</accession>
<dbReference type="FunFam" id="3.40.50.300:FF:000426">
    <property type="entry name" value="Ferrous iron transport protein B"/>
    <property type="match status" value="1"/>
</dbReference>
<dbReference type="InterPro" id="IPR003373">
    <property type="entry name" value="Fe2_transport_prot-B"/>
</dbReference>
<dbReference type="Proteomes" id="UP000014977">
    <property type="component" value="Unassembled WGS sequence"/>
</dbReference>
<dbReference type="PROSITE" id="PS51711">
    <property type="entry name" value="G_FEOB"/>
    <property type="match status" value="1"/>
</dbReference>
<feature type="transmembrane region" description="Helical" evidence="16">
    <location>
        <begin position="528"/>
        <end position="548"/>
    </location>
</feature>
<dbReference type="PANTHER" id="PTHR43185:SF1">
    <property type="entry name" value="FE(2+) TRANSPORTER FEOB"/>
    <property type="match status" value="1"/>
</dbReference>
<feature type="domain" description="FeoB-type G" evidence="17">
    <location>
        <begin position="4"/>
        <end position="166"/>
    </location>
</feature>
<feature type="transmembrane region" description="Helical" evidence="16">
    <location>
        <begin position="343"/>
        <end position="376"/>
    </location>
</feature>
<keyword evidence="5" id="KW-0997">Cell inner membrane</keyword>
<feature type="binding site" evidence="14">
    <location>
        <begin position="57"/>
        <end position="60"/>
    </location>
    <ligand>
        <name>GTP</name>
        <dbReference type="ChEBI" id="CHEBI:37565"/>
        <label>1</label>
    </ligand>
</feature>
<feature type="binding site" evidence="14">
    <location>
        <begin position="36"/>
        <end position="40"/>
    </location>
    <ligand>
        <name>GTP</name>
        <dbReference type="ChEBI" id="CHEBI:37565"/>
        <label>1</label>
    </ligand>
</feature>
<dbReference type="InterPro" id="IPR011642">
    <property type="entry name" value="Gate_dom"/>
</dbReference>
<evidence type="ECO:0000256" key="10">
    <source>
        <dbReference type="ARBA" id="ARBA00023065"/>
    </source>
</evidence>
<reference evidence="18 19" key="1">
    <citation type="journal article" date="2013" name="Genome Announc.">
        <title>Draft genome sequences for three mercury-methylating, sulfate-reducing bacteria.</title>
        <authorList>
            <person name="Brown S.D."/>
            <person name="Hurt R.A.Jr."/>
            <person name="Gilmour C.C."/>
            <person name="Elias D.A."/>
        </authorList>
    </citation>
    <scope>NUCLEOTIDE SEQUENCE [LARGE SCALE GENOMIC DNA]</scope>
    <source>
        <strain evidence="18 19">DSM 2059</strain>
    </source>
</reference>
<evidence type="ECO:0000313" key="19">
    <source>
        <dbReference type="Proteomes" id="UP000014977"/>
    </source>
</evidence>
<dbReference type="NCBIfam" id="TIGR00437">
    <property type="entry name" value="feoB"/>
    <property type="match status" value="1"/>
</dbReference>
<feature type="transmembrane region" description="Helical" evidence="16">
    <location>
        <begin position="668"/>
        <end position="692"/>
    </location>
</feature>
<dbReference type="InterPro" id="IPR041069">
    <property type="entry name" value="FeoB_Cyto"/>
</dbReference>
<keyword evidence="19" id="KW-1185">Reference proteome</keyword>
<keyword evidence="8 16" id="KW-1133">Transmembrane helix</keyword>
<dbReference type="Pfam" id="PF07670">
    <property type="entry name" value="Gate"/>
    <property type="match status" value="2"/>
</dbReference>
<keyword evidence="10" id="KW-0406">Ion transport</keyword>
<feature type="binding site" evidence="14">
    <location>
        <begin position="117"/>
        <end position="120"/>
    </location>
    <ligand>
        <name>GTP</name>
        <dbReference type="ChEBI" id="CHEBI:37565"/>
        <label>1</label>
    </ligand>
</feature>
<name>S7TRI3_DESML</name>
<keyword evidence="7 14" id="KW-0547">Nucleotide-binding</keyword>
<feature type="transmembrane region" description="Helical" evidence="16">
    <location>
        <begin position="467"/>
        <end position="486"/>
    </location>
</feature>
<dbReference type="RefSeq" id="WP_020877364.1">
    <property type="nucleotide sequence ID" value="NZ_ATHJ01000090.1"/>
</dbReference>
<dbReference type="GO" id="GO:0005525">
    <property type="term" value="F:GTP binding"/>
    <property type="evidence" value="ECO:0007669"/>
    <property type="project" value="UniProtKB-KW"/>
</dbReference>
<dbReference type="Pfam" id="PF02421">
    <property type="entry name" value="FeoB_N"/>
    <property type="match status" value="1"/>
</dbReference>
<dbReference type="PRINTS" id="PR00326">
    <property type="entry name" value="GTP1OBG"/>
</dbReference>
<evidence type="ECO:0000313" key="18">
    <source>
        <dbReference type="EMBL" id="EPR39265.1"/>
    </source>
</evidence>
<evidence type="ECO:0000256" key="3">
    <source>
        <dbReference type="ARBA" id="ARBA00022475"/>
    </source>
</evidence>
<feature type="binding site" evidence="15">
    <location>
        <position position="25"/>
    </location>
    <ligand>
        <name>Mg(2+)</name>
        <dbReference type="ChEBI" id="CHEBI:18420"/>
        <label>2</label>
    </ligand>
</feature>
<organism evidence="18 19">
    <name type="scientific">Desulfococcus multivorans DSM 2059</name>
    <dbReference type="NCBI Taxonomy" id="1121405"/>
    <lineage>
        <taxon>Bacteria</taxon>
        <taxon>Pseudomonadati</taxon>
        <taxon>Thermodesulfobacteriota</taxon>
        <taxon>Desulfobacteria</taxon>
        <taxon>Desulfobacterales</taxon>
        <taxon>Desulfococcaceae</taxon>
        <taxon>Desulfococcus</taxon>
    </lineage>
</organism>
<keyword evidence="4 16" id="KW-0410">Iron transport</keyword>
<feature type="binding site" evidence="15">
    <location>
        <position position="23"/>
    </location>
    <ligand>
        <name>Mg(2+)</name>
        <dbReference type="ChEBI" id="CHEBI:18420"/>
        <label>2</label>
    </ligand>
</feature>
<dbReference type="GO" id="GO:0046872">
    <property type="term" value="F:metal ion binding"/>
    <property type="evidence" value="ECO:0007669"/>
    <property type="project" value="UniProtKB-KW"/>
</dbReference>
<feature type="transmembrane region" description="Helical" evidence="16">
    <location>
        <begin position="396"/>
        <end position="422"/>
    </location>
</feature>
<feature type="transmembrane region" description="Helical" evidence="16">
    <location>
        <begin position="434"/>
        <end position="460"/>
    </location>
</feature>
<evidence type="ECO:0000256" key="13">
    <source>
        <dbReference type="NCBIfam" id="TIGR00437"/>
    </source>
</evidence>
<dbReference type="NCBIfam" id="TIGR00231">
    <property type="entry name" value="small_GTP"/>
    <property type="match status" value="1"/>
</dbReference>
<sequence>MKKTLSIALAGNPNAGKTTMFNALTGARQSVGNYPGVTVEKREGYLHVNGRKINIVDLPGTYSLTAYSQEELVARDYLINERPQLVIDIIDANSLERNLYLAVQFMEMGIPMVLALNMMDEVRKSGKKIDTRKLSQLLGVPVVETVARSGEGKQALIEIALAEIREQEDGWRPLEISYGPDIDPVLQEMTALIQNAGFLTDTYPSRWLALKYLEGDVQIKSLGTSAGEIGSALEDMVQRVTEHCRVTLDSIPEAIIADYRYGYIASVTKQGVFIQRGHQERIHLSDKIDRILTHRFTGPLLMIGVLYGMFVATFTVGEIPMGWFEAFFTWLSEKTMEAIPPGLLQSLLVDGVIAGVGGVLGFVPLIMVMFLGIAFLEDSGYMARMAYMMDRVLRIFGLHGCSVMPFIVAGGIPGGCAVPGVMGARTLRSPKEKLATLLTVPFMPCGAKVPVFLLLGAAFFEESAATVLFWITIGSWATALVVAWVLRNTVIRGEATPFVMELPPYRLPTFKGLCIHTWERAWQYAKKAGTVILAISILIWSCMTFPTLPREQSQAFEMQRTAVLSRTPENPDAEIIRQIGNEILAIDNREAEAALRHSYAGRLGTAFESFTRLAGFDWRTNIALLGGFAAKEVIVSTLGTAYAMGDVAPDSSESLGNRLRRDPHWNRLTALSMIIFVMLYAPCFVTVVAMARESSWKWALFSVIYTTLTAFAVSTAVYQIGGRFFSP</sequence>
<evidence type="ECO:0000256" key="1">
    <source>
        <dbReference type="ARBA" id="ARBA00004429"/>
    </source>
</evidence>
<feature type="transmembrane region" description="Helical" evidence="16">
    <location>
        <begin position="300"/>
        <end position="323"/>
    </location>
</feature>
<evidence type="ECO:0000256" key="12">
    <source>
        <dbReference type="ARBA" id="ARBA00023136"/>
    </source>
</evidence>
<dbReference type="Gene3D" id="3.40.50.300">
    <property type="entry name" value="P-loop containing nucleotide triphosphate hydrolases"/>
    <property type="match status" value="1"/>
</dbReference>
<dbReference type="STRING" id="897.B2D07_03755"/>
<dbReference type="GO" id="GO:0005886">
    <property type="term" value="C:plasma membrane"/>
    <property type="evidence" value="ECO:0007669"/>
    <property type="project" value="UniProtKB-SubCell"/>
</dbReference>
<evidence type="ECO:0000256" key="9">
    <source>
        <dbReference type="ARBA" id="ARBA00023004"/>
    </source>
</evidence>
<dbReference type="Gene3D" id="1.10.287.1770">
    <property type="match status" value="1"/>
</dbReference>
<dbReference type="Pfam" id="PF07664">
    <property type="entry name" value="FeoB_C"/>
    <property type="match status" value="1"/>
</dbReference>
<evidence type="ECO:0000256" key="4">
    <source>
        <dbReference type="ARBA" id="ARBA00022496"/>
    </source>
</evidence>
<keyword evidence="2 16" id="KW-0813">Transport</keyword>
<keyword evidence="15" id="KW-0479">Metal-binding</keyword>
<dbReference type="InterPro" id="IPR030389">
    <property type="entry name" value="G_FEOB_dom"/>
</dbReference>
<feature type="binding site" evidence="15">
    <location>
        <position position="26"/>
    </location>
    <ligand>
        <name>Mg(2+)</name>
        <dbReference type="ChEBI" id="CHEBI:18420"/>
        <label>2</label>
    </ligand>
</feature>
<keyword evidence="15" id="KW-0460">Magnesium</keyword>
<evidence type="ECO:0000256" key="14">
    <source>
        <dbReference type="PIRSR" id="PIRSR603373-1"/>
    </source>
</evidence>
<dbReference type="PATRIC" id="fig|1121405.3.peg.2255"/>
<dbReference type="InterPro" id="IPR050860">
    <property type="entry name" value="FeoB_GTPase"/>
</dbReference>
<dbReference type="Pfam" id="PF17910">
    <property type="entry name" value="FeoB_Cyto"/>
    <property type="match status" value="1"/>
</dbReference>
<evidence type="ECO:0000256" key="2">
    <source>
        <dbReference type="ARBA" id="ARBA00022448"/>
    </source>
</evidence>
<dbReference type="SUPFAM" id="SSF52540">
    <property type="entry name" value="P-loop containing nucleoside triphosphate hydrolases"/>
    <property type="match status" value="1"/>
</dbReference>
<feature type="transmembrane region" description="Helical" evidence="16">
    <location>
        <begin position="698"/>
        <end position="718"/>
    </location>
</feature>
<proteinExistence type="inferred from homology"/>
<evidence type="ECO:0000256" key="15">
    <source>
        <dbReference type="PIRSR" id="PIRSR603373-2"/>
    </source>
</evidence>
<dbReference type="AlphaFoldDB" id="S7TRI3"/>
<keyword evidence="3" id="KW-1003">Cell membrane</keyword>